<feature type="chain" id="PRO_5043684722" evidence="1">
    <location>
        <begin position="24"/>
        <end position="379"/>
    </location>
</feature>
<proteinExistence type="predicted"/>
<evidence type="ECO:0000313" key="4">
    <source>
        <dbReference type="Proteomes" id="UP001161247"/>
    </source>
</evidence>
<organism evidence="3 4">
    <name type="scientific">Oldenlandia corymbosa var. corymbosa</name>
    <dbReference type="NCBI Taxonomy" id="529605"/>
    <lineage>
        <taxon>Eukaryota</taxon>
        <taxon>Viridiplantae</taxon>
        <taxon>Streptophyta</taxon>
        <taxon>Embryophyta</taxon>
        <taxon>Tracheophyta</taxon>
        <taxon>Spermatophyta</taxon>
        <taxon>Magnoliopsida</taxon>
        <taxon>eudicotyledons</taxon>
        <taxon>Gunneridae</taxon>
        <taxon>Pentapetalae</taxon>
        <taxon>asterids</taxon>
        <taxon>lamiids</taxon>
        <taxon>Gentianales</taxon>
        <taxon>Rubiaceae</taxon>
        <taxon>Rubioideae</taxon>
        <taxon>Spermacoceae</taxon>
        <taxon>Hedyotis-Oldenlandia complex</taxon>
        <taxon>Oldenlandia</taxon>
    </lineage>
</organism>
<feature type="domain" description="F-box" evidence="2">
    <location>
        <begin position="2"/>
        <end position="35"/>
    </location>
</feature>
<dbReference type="SUPFAM" id="SSF81383">
    <property type="entry name" value="F-box domain"/>
    <property type="match status" value="1"/>
</dbReference>
<dbReference type="SUPFAM" id="SSF117281">
    <property type="entry name" value="Kelch motif"/>
    <property type="match status" value="1"/>
</dbReference>
<dbReference type="EMBL" id="OX459119">
    <property type="protein sequence ID" value="CAI9095221.1"/>
    <property type="molecule type" value="Genomic_DNA"/>
</dbReference>
<evidence type="ECO:0000313" key="3">
    <source>
        <dbReference type="EMBL" id="CAI9095221.1"/>
    </source>
</evidence>
<dbReference type="InterPro" id="IPR050796">
    <property type="entry name" value="SCF_F-box_component"/>
</dbReference>
<dbReference type="Gene3D" id="2.120.10.80">
    <property type="entry name" value="Kelch-type beta propeller"/>
    <property type="match status" value="1"/>
</dbReference>
<sequence length="379" mass="42288">MWSNLPFDLLAYIFSFLPPDSLACAKSSCRNWHRCPDVYFDPSDSRRRSQNPTWFIAVIIRSSGIVCYAQNPVDNHRQFLLQLDFIPTPIQPISPIRNGGLILLRSTTADLLQLAICNPFTREFRDLPILTVPRINPAVGVVELSSIPGQFHFGVFVVGGLSVALPAGNGSSAYESTVEMFDSRRGSWLIIGPVPLEYSVRLTVSDPDAAVYCDGVIYWMTSTGAYSVIAYEITTNKWKELNLPIADRLEFAALGRRNGKLTLVGGKCGGDAYVWEHGKGGMNWGIIEKVPFELGMKFLGGKGCWDNTKCVCTDGMVCFYKDVGSGMLAWREIDENGRWGWFWIDECCSIRGQQLKLQNFQIKGLLLHPNLAHSSHFNS</sequence>
<keyword evidence="1" id="KW-0732">Signal</keyword>
<evidence type="ECO:0000256" key="1">
    <source>
        <dbReference type="SAM" id="SignalP"/>
    </source>
</evidence>
<feature type="signal peptide" evidence="1">
    <location>
        <begin position="1"/>
        <end position="23"/>
    </location>
</feature>
<reference evidence="3" key="1">
    <citation type="submission" date="2023-03" db="EMBL/GenBank/DDBJ databases">
        <authorList>
            <person name="Julca I."/>
        </authorList>
    </citation>
    <scope>NUCLEOTIDE SEQUENCE</scope>
</reference>
<protein>
    <submittedName>
        <fullName evidence="3">OLC1v1031108C1</fullName>
    </submittedName>
</protein>
<dbReference type="PANTHER" id="PTHR31672">
    <property type="entry name" value="BNACNNG10540D PROTEIN"/>
    <property type="match status" value="1"/>
</dbReference>
<gene>
    <name evidence="3" type="ORF">OLC1_LOCUS6239</name>
</gene>
<evidence type="ECO:0000259" key="2">
    <source>
        <dbReference type="Pfam" id="PF12937"/>
    </source>
</evidence>
<name>A0AAV1CIK9_OLDCO</name>
<dbReference type="InterPro" id="IPR036047">
    <property type="entry name" value="F-box-like_dom_sf"/>
</dbReference>
<accession>A0AAV1CIK9</accession>
<dbReference type="InterPro" id="IPR015915">
    <property type="entry name" value="Kelch-typ_b-propeller"/>
</dbReference>
<dbReference type="Proteomes" id="UP001161247">
    <property type="component" value="Chromosome 2"/>
</dbReference>
<dbReference type="InterPro" id="IPR001810">
    <property type="entry name" value="F-box_dom"/>
</dbReference>
<dbReference type="Gene3D" id="1.20.1280.50">
    <property type="match status" value="1"/>
</dbReference>
<dbReference type="PANTHER" id="PTHR31672:SF12">
    <property type="entry name" value="F-BOX DOMAIN-CONTAINING PROTEIN"/>
    <property type="match status" value="1"/>
</dbReference>
<dbReference type="CDD" id="cd09917">
    <property type="entry name" value="F-box_SF"/>
    <property type="match status" value="1"/>
</dbReference>
<keyword evidence="4" id="KW-1185">Reference proteome</keyword>
<dbReference type="Pfam" id="PF12937">
    <property type="entry name" value="F-box-like"/>
    <property type="match status" value="1"/>
</dbReference>
<dbReference type="AlphaFoldDB" id="A0AAV1CIK9"/>